<protein>
    <submittedName>
        <fullName evidence="2">Uncharacterized protein</fullName>
    </submittedName>
</protein>
<dbReference type="AlphaFoldDB" id="A0A0D9W211"/>
<evidence type="ECO:0000313" key="3">
    <source>
        <dbReference type="Proteomes" id="UP000032180"/>
    </source>
</evidence>
<keyword evidence="3" id="KW-1185">Reference proteome</keyword>
<accession>A0A0D9W211</accession>
<name>A0A0D9W211_9ORYZ</name>
<evidence type="ECO:0000313" key="2">
    <source>
        <dbReference type="EnsemblPlants" id="LPERR04G00920.1"/>
    </source>
</evidence>
<reference evidence="3" key="2">
    <citation type="submission" date="2013-12" db="EMBL/GenBank/DDBJ databases">
        <authorList>
            <person name="Yu Y."/>
            <person name="Lee S."/>
            <person name="de Baynast K."/>
            <person name="Wissotski M."/>
            <person name="Liu L."/>
            <person name="Talag J."/>
            <person name="Goicoechea J."/>
            <person name="Angelova A."/>
            <person name="Jetty R."/>
            <person name="Kudrna D."/>
            <person name="Golser W."/>
            <person name="Rivera L."/>
            <person name="Zhang J."/>
            <person name="Wing R."/>
        </authorList>
    </citation>
    <scope>NUCLEOTIDE SEQUENCE</scope>
</reference>
<proteinExistence type="predicted"/>
<feature type="region of interest" description="Disordered" evidence="1">
    <location>
        <begin position="48"/>
        <end position="83"/>
    </location>
</feature>
<feature type="compositionally biased region" description="Basic and acidic residues" evidence="1">
    <location>
        <begin position="57"/>
        <end position="71"/>
    </location>
</feature>
<evidence type="ECO:0000256" key="1">
    <source>
        <dbReference type="SAM" id="MobiDB-lite"/>
    </source>
</evidence>
<dbReference type="HOGENOM" id="CLU_2545918_0_0_1"/>
<dbReference type="Proteomes" id="UP000032180">
    <property type="component" value="Chromosome 4"/>
</dbReference>
<reference evidence="2 3" key="1">
    <citation type="submission" date="2012-08" db="EMBL/GenBank/DDBJ databases">
        <title>Oryza genome evolution.</title>
        <authorList>
            <person name="Wing R.A."/>
        </authorList>
    </citation>
    <scope>NUCLEOTIDE SEQUENCE</scope>
</reference>
<dbReference type="Gramene" id="LPERR04G00920.1">
    <property type="protein sequence ID" value="LPERR04G00920.1"/>
    <property type="gene ID" value="LPERR04G00920"/>
</dbReference>
<reference evidence="2" key="3">
    <citation type="submission" date="2015-04" db="UniProtKB">
        <authorList>
            <consortium name="EnsemblPlants"/>
        </authorList>
    </citation>
    <scope>IDENTIFICATION</scope>
</reference>
<organism evidence="2 3">
    <name type="scientific">Leersia perrieri</name>
    <dbReference type="NCBI Taxonomy" id="77586"/>
    <lineage>
        <taxon>Eukaryota</taxon>
        <taxon>Viridiplantae</taxon>
        <taxon>Streptophyta</taxon>
        <taxon>Embryophyta</taxon>
        <taxon>Tracheophyta</taxon>
        <taxon>Spermatophyta</taxon>
        <taxon>Magnoliopsida</taxon>
        <taxon>Liliopsida</taxon>
        <taxon>Poales</taxon>
        <taxon>Poaceae</taxon>
        <taxon>BOP clade</taxon>
        <taxon>Oryzoideae</taxon>
        <taxon>Oryzeae</taxon>
        <taxon>Oryzinae</taxon>
        <taxon>Leersia</taxon>
    </lineage>
</organism>
<sequence length="83" mass="9353">MALAAAASKMRRRRRRRQGRMQRWRRGQGPPEQMSPYIVSLLPASHDGAGAAAKCGGGDDPRRSVGINERRKPMKSYFNSRLE</sequence>
<dbReference type="EnsemblPlants" id="LPERR04G00920.1">
    <property type="protein sequence ID" value="LPERR04G00920.1"/>
    <property type="gene ID" value="LPERR04G00920"/>
</dbReference>
<feature type="region of interest" description="Disordered" evidence="1">
    <location>
        <begin position="1"/>
        <end position="35"/>
    </location>
</feature>
<feature type="compositionally biased region" description="Basic residues" evidence="1">
    <location>
        <begin position="9"/>
        <end position="26"/>
    </location>
</feature>